<dbReference type="AlphaFoldDB" id="A0A8S0VVF3"/>
<proteinExistence type="predicted"/>
<name>A0A8S0VVF3_CYCAE</name>
<sequence length="273" mass="31386">MLTLFKPWRSGLDLKNATQTWDNAFYLHKFSPRQKEIIGNFNLRYECNDSRDDYSAKLKKDSLTTGLMSSWMTDEEVRKLDDTKGIMEYNDDGPVIDFDEDNFLPDLLNEDSYHEKEMADIQKVITDIGWLSKLKNLSPIEISSIQLQDIIPSTKWNIIVATAKQLILRKRNEHLPSSSSKSEDIEAGDGYIDEVVVSPMSYIDKKFKAKQAEEQTFIDETISEFSLNEEQEQAFRIVANHATLRKVEQLKMYLGGMGGTGKSQPQQALQLHY</sequence>
<dbReference type="Proteomes" id="UP000467700">
    <property type="component" value="Unassembled WGS sequence"/>
</dbReference>
<accession>A0A8S0VVF3</accession>
<protein>
    <recommendedName>
        <fullName evidence="3">ATP-dependent DNA helicase</fullName>
    </recommendedName>
</protein>
<evidence type="ECO:0000313" key="2">
    <source>
        <dbReference type="Proteomes" id="UP000467700"/>
    </source>
</evidence>
<evidence type="ECO:0008006" key="3">
    <source>
        <dbReference type="Google" id="ProtNLM"/>
    </source>
</evidence>
<gene>
    <name evidence="1" type="ORF">AAE3_LOCUS6101</name>
</gene>
<dbReference type="EMBL" id="CACVBS010000041">
    <property type="protein sequence ID" value="CAA7263700.1"/>
    <property type="molecule type" value="Genomic_DNA"/>
</dbReference>
<reference evidence="1 2" key="1">
    <citation type="submission" date="2020-01" db="EMBL/GenBank/DDBJ databases">
        <authorList>
            <person name="Gupta K D."/>
        </authorList>
    </citation>
    <scope>NUCLEOTIDE SEQUENCE [LARGE SCALE GENOMIC DNA]</scope>
</reference>
<organism evidence="1 2">
    <name type="scientific">Cyclocybe aegerita</name>
    <name type="common">Black poplar mushroom</name>
    <name type="synonym">Agrocybe aegerita</name>
    <dbReference type="NCBI Taxonomy" id="1973307"/>
    <lineage>
        <taxon>Eukaryota</taxon>
        <taxon>Fungi</taxon>
        <taxon>Dikarya</taxon>
        <taxon>Basidiomycota</taxon>
        <taxon>Agaricomycotina</taxon>
        <taxon>Agaricomycetes</taxon>
        <taxon>Agaricomycetidae</taxon>
        <taxon>Agaricales</taxon>
        <taxon>Agaricineae</taxon>
        <taxon>Bolbitiaceae</taxon>
        <taxon>Cyclocybe</taxon>
    </lineage>
</organism>
<dbReference type="OrthoDB" id="3259294at2759"/>
<comment type="caution">
    <text evidence="1">The sequence shown here is derived from an EMBL/GenBank/DDBJ whole genome shotgun (WGS) entry which is preliminary data.</text>
</comment>
<keyword evidence="2" id="KW-1185">Reference proteome</keyword>
<evidence type="ECO:0000313" key="1">
    <source>
        <dbReference type="EMBL" id="CAA7263700.1"/>
    </source>
</evidence>